<evidence type="ECO:0000313" key="20">
    <source>
        <dbReference type="RefSeq" id="XP_031564539.1"/>
    </source>
</evidence>
<proteinExistence type="inferred from homology"/>
<dbReference type="GO" id="GO:0008270">
    <property type="term" value="F:zinc ion binding"/>
    <property type="evidence" value="ECO:0007669"/>
    <property type="project" value="UniProtKB-KW"/>
</dbReference>
<dbReference type="GO" id="GO:1990168">
    <property type="term" value="P:protein K33-linked deubiquitination"/>
    <property type="evidence" value="ECO:0007669"/>
    <property type="project" value="TreeGrafter"/>
</dbReference>
<evidence type="ECO:0000259" key="17">
    <source>
        <dbReference type="PROSITE" id="PS50802"/>
    </source>
</evidence>
<feature type="region of interest" description="Disordered" evidence="16">
    <location>
        <begin position="239"/>
        <end position="289"/>
    </location>
</feature>
<feature type="compositionally biased region" description="Polar residues" evidence="16">
    <location>
        <begin position="240"/>
        <end position="252"/>
    </location>
</feature>
<dbReference type="GO" id="GO:0007010">
    <property type="term" value="P:cytoskeleton organization"/>
    <property type="evidence" value="ECO:0007669"/>
    <property type="project" value="TreeGrafter"/>
</dbReference>
<keyword evidence="8" id="KW-0645">Protease</keyword>
<feature type="region of interest" description="Disordered" evidence="16">
    <location>
        <begin position="306"/>
        <end position="327"/>
    </location>
</feature>
<dbReference type="InterPro" id="IPR002653">
    <property type="entry name" value="Znf_A20"/>
</dbReference>
<keyword evidence="7" id="KW-0597">Phosphoprotein</keyword>
<evidence type="ECO:0000256" key="7">
    <source>
        <dbReference type="ARBA" id="ARBA00022553"/>
    </source>
</evidence>
<gene>
    <name evidence="20" type="primary">LOC116299949</name>
</gene>
<dbReference type="OrthoDB" id="10064699at2759"/>
<protein>
    <recommendedName>
        <fullName evidence="5">ubiquitinyl hydrolase 1</fullName>
        <ecNumber evidence="5">3.4.19.12</ecNumber>
    </recommendedName>
</protein>
<dbReference type="GO" id="GO:0003677">
    <property type="term" value="F:DNA binding"/>
    <property type="evidence" value="ECO:0007669"/>
    <property type="project" value="InterPro"/>
</dbReference>
<sequence>MDTTLSQFVDKTGCDPSFARDLLEGKEWNFDEALKSFQEFSLGASNKETSPQLKQKLTKPQRGISVVNSDIVQKARIKVLTRDSHVKDGQNEGIEEMARFTFVLPDISSYPKDFADFLREDLIETSALVALEQSGHLNWWSDIGICQRLVPLATVGDGNCLLHAASLGMWGFHDRLLTLRKALFNTLICESASRAIKRRWKLEQYQRNMEAGGLVYTDDEWEKEWEEVLRLASTNRKKLNQNPKLNNHQSLPSIDEGGEKVQPVSVNKSGEPAKEHLPHPTPQPFTEDKEKTLNKCDVAECTEVKTKEDAEDKKEEIKLHDENEEESEGAFESLEEIHVFVLAHVLRRPIIIIADKYLRDFSGDPIAPIPFGGIFLPCECPPQTCLKTPLILAFESAHFSAVVASEGKAKQESVVAAIPVVNHDYQLLPIHFSVDPGENFEWSTLDKETELPSKLVLSAEKKLELLGKYLDIVNIKIPNSAKAANQGKVDAQQPQKGSQTNEKKKEAVKEGDKGINSWFNKVGNLAGKIKGTWDSNTLCAAKLKTDQKPEYYDEMINNYIESAKKRFEERKKTHEAKKSEQGSSQSGSYQCPTPGCQLYGRADTNYLCSGCYRTQKSASEAALYKKSSGNEAQGEGKSTFKSYLPPISTYLDYPNSINNYSKEVTSTRNTPLSTPKGTPAPPSYAQACQSNAKAGSSRCLSEGCSFCGRPDQKGFCSSCFKKKAL</sequence>
<comment type="subcellular location">
    <subcellularLocation>
        <location evidence="3">Cytoplasm</location>
    </subcellularLocation>
    <subcellularLocation>
        <location evidence="2">Nucleus</location>
    </subcellularLocation>
</comment>
<accession>A0A6P8I7I2</accession>
<keyword evidence="14" id="KW-0862">Zinc</keyword>
<evidence type="ECO:0000313" key="19">
    <source>
        <dbReference type="Proteomes" id="UP000515163"/>
    </source>
</evidence>
<feature type="compositionally biased region" description="Basic and acidic residues" evidence="16">
    <location>
        <begin position="570"/>
        <end position="580"/>
    </location>
</feature>
<organism evidence="19 20">
    <name type="scientific">Actinia tenebrosa</name>
    <name type="common">Australian red waratah sea anemone</name>
    <dbReference type="NCBI Taxonomy" id="6105"/>
    <lineage>
        <taxon>Eukaryota</taxon>
        <taxon>Metazoa</taxon>
        <taxon>Cnidaria</taxon>
        <taxon>Anthozoa</taxon>
        <taxon>Hexacorallia</taxon>
        <taxon>Actiniaria</taxon>
        <taxon>Actiniidae</taxon>
        <taxon>Actinia</taxon>
    </lineage>
</organism>
<dbReference type="PROSITE" id="PS50802">
    <property type="entry name" value="OTU"/>
    <property type="match status" value="1"/>
</dbReference>
<keyword evidence="12" id="KW-0378">Hydrolase</keyword>
<dbReference type="KEGG" id="aten:116299949"/>
<evidence type="ECO:0000256" key="1">
    <source>
        <dbReference type="ARBA" id="ARBA00000707"/>
    </source>
</evidence>
<comment type="catalytic activity">
    <reaction evidence="1">
        <text>Thiol-dependent hydrolysis of ester, thioester, amide, peptide and isopeptide bonds formed by the C-terminal Gly of ubiquitin (a 76-residue protein attached to proteins as an intracellular targeting signal).</text>
        <dbReference type="EC" id="3.4.19.12"/>
    </reaction>
</comment>
<dbReference type="GO" id="GO:0004843">
    <property type="term" value="F:cysteine-type deubiquitinase activity"/>
    <property type="evidence" value="ECO:0007669"/>
    <property type="project" value="UniProtKB-EC"/>
</dbReference>
<keyword evidence="9" id="KW-0479">Metal-binding</keyword>
<evidence type="ECO:0000256" key="4">
    <source>
        <dbReference type="ARBA" id="ARBA00005865"/>
    </source>
</evidence>
<dbReference type="GO" id="GO:0030177">
    <property type="term" value="P:positive regulation of Wnt signaling pathway"/>
    <property type="evidence" value="ECO:0007669"/>
    <property type="project" value="TreeGrafter"/>
</dbReference>
<evidence type="ECO:0000256" key="12">
    <source>
        <dbReference type="ARBA" id="ARBA00022801"/>
    </source>
</evidence>
<keyword evidence="11" id="KW-0833">Ubl conjugation pathway</keyword>
<dbReference type="PROSITE" id="PS51036">
    <property type="entry name" value="ZF_A20"/>
    <property type="match status" value="2"/>
</dbReference>
<evidence type="ECO:0000256" key="6">
    <source>
        <dbReference type="ARBA" id="ARBA00022490"/>
    </source>
</evidence>
<reference evidence="20" key="1">
    <citation type="submission" date="2025-08" db="UniProtKB">
        <authorList>
            <consortium name="RefSeq"/>
        </authorList>
    </citation>
    <scope>IDENTIFICATION</scope>
    <source>
        <tissue evidence="20">Tentacle</tissue>
    </source>
</reference>
<feature type="compositionally biased region" description="Basic and acidic residues" evidence="16">
    <location>
        <begin position="501"/>
        <end position="510"/>
    </location>
</feature>
<dbReference type="RefSeq" id="XP_031564539.1">
    <property type="nucleotide sequence ID" value="XM_031708679.1"/>
</dbReference>
<dbReference type="EC" id="3.4.19.12" evidence="5"/>
<comment type="similarity">
    <text evidence="4">Belongs to the peptidase C64 family.</text>
</comment>
<dbReference type="Pfam" id="PF22566">
    <property type="entry name" value="UBA_8"/>
    <property type="match status" value="1"/>
</dbReference>
<evidence type="ECO:0000256" key="5">
    <source>
        <dbReference type="ARBA" id="ARBA00012759"/>
    </source>
</evidence>
<feature type="domain" description="A20-type" evidence="18">
    <location>
        <begin position="585"/>
        <end position="620"/>
    </location>
</feature>
<keyword evidence="6" id="KW-0963">Cytoplasm</keyword>
<dbReference type="FunCoup" id="A0A6P8I7I2">
    <property type="interactions" value="1525"/>
</dbReference>
<dbReference type="AlphaFoldDB" id="A0A6P8I7I2"/>
<dbReference type="GO" id="GO:0005634">
    <property type="term" value="C:nucleus"/>
    <property type="evidence" value="ECO:0007669"/>
    <property type="project" value="UniProtKB-SubCell"/>
</dbReference>
<evidence type="ECO:0000256" key="14">
    <source>
        <dbReference type="ARBA" id="ARBA00022833"/>
    </source>
</evidence>
<keyword evidence="15" id="KW-0539">Nucleus</keyword>
<evidence type="ECO:0000259" key="18">
    <source>
        <dbReference type="PROSITE" id="PS51036"/>
    </source>
</evidence>
<feature type="domain" description="OTU" evidence="17">
    <location>
        <begin position="149"/>
        <end position="405"/>
    </location>
</feature>
<keyword evidence="10" id="KW-0863">Zinc-finger</keyword>
<dbReference type="InterPro" id="IPR051346">
    <property type="entry name" value="OTU_Deubiquitinase"/>
</dbReference>
<evidence type="ECO:0000256" key="8">
    <source>
        <dbReference type="ARBA" id="ARBA00022670"/>
    </source>
</evidence>
<evidence type="ECO:0000256" key="2">
    <source>
        <dbReference type="ARBA" id="ARBA00004123"/>
    </source>
</evidence>
<name>A0A6P8I7I2_ACTTE</name>
<dbReference type="Gene3D" id="4.10.240.30">
    <property type="match status" value="1"/>
</dbReference>
<keyword evidence="19" id="KW-1185">Reference proteome</keyword>
<feature type="region of interest" description="Disordered" evidence="16">
    <location>
        <begin position="570"/>
        <end position="591"/>
    </location>
</feature>
<dbReference type="SMART" id="SM00259">
    <property type="entry name" value="ZnF_A20"/>
    <property type="match status" value="2"/>
</dbReference>
<dbReference type="CDD" id="cd22768">
    <property type="entry name" value="OTU_OTUD7"/>
    <property type="match status" value="1"/>
</dbReference>
<dbReference type="GeneID" id="116299949"/>
<dbReference type="PANTHER" id="PTHR13367:SF27">
    <property type="entry name" value="OTU DOMAIN-CONTAINING PROTEIN"/>
    <property type="match status" value="1"/>
</dbReference>
<evidence type="ECO:0000256" key="15">
    <source>
        <dbReference type="ARBA" id="ARBA00023242"/>
    </source>
</evidence>
<dbReference type="InterPro" id="IPR054109">
    <property type="entry name" value="UBA_8"/>
</dbReference>
<evidence type="ECO:0000256" key="13">
    <source>
        <dbReference type="ARBA" id="ARBA00022807"/>
    </source>
</evidence>
<feature type="compositionally biased region" description="Basic and acidic residues" evidence="16">
    <location>
        <begin position="306"/>
        <end position="321"/>
    </location>
</feature>
<dbReference type="PANTHER" id="PTHR13367">
    <property type="entry name" value="UBIQUITIN THIOESTERASE"/>
    <property type="match status" value="1"/>
</dbReference>
<dbReference type="Pfam" id="PF02338">
    <property type="entry name" value="OTU"/>
    <property type="match status" value="1"/>
</dbReference>
<evidence type="ECO:0000256" key="10">
    <source>
        <dbReference type="ARBA" id="ARBA00022771"/>
    </source>
</evidence>
<dbReference type="GO" id="GO:0070530">
    <property type="term" value="F:K63-linked polyubiquitin modification-dependent protein binding"/>
    <property type="evidence" value="ECO:0007669"/>
    <property type="project" value="TreeGrafter"/>
</dbReference>
<evidence type="ECO:0000256" key="11">
    <source>
        <dbReference type="ARBA" id="ARBA00022786"/>
    </source>
</evidence>
<dbReference type="Gene3D" id="1.10.8.10">
    <property type="entry name" value="DNA helicase RuvA subunit, C-terminal domain"/>
    <property type="match status" value="1"/>
</dbReference>
<feature type="region of interest" description="Disordered" evidence="16">
    <location>
        <begin position="483"/>
        <end position="510"/>
    </location>
</feature>
<dbReference type="GO" id="GO:0005737">
    <property type="term" value="C:cytoplasm"/>
    <property type="evidence" value="ECO:0007669"/>
    <property type="project" value="UniProtKB-SubCell"/>
</dbReference>
<dbReference type="InParanoid" id="A0A6P8I7I2"/>
<evidence type="ECO:0000256" key="3">
    <source>
        <dbReference type="ARBA" id="ARBA00004496"/>
    </source>
</evidence>
<evidence type="ECO:0000256" key="9">
    <source>
        <dbReference type="ARBA" id="ARBA00022723"/>
    </source>
</evidence>
<evidence type="ECO:0000256" key="16">
    <source>
        <dbReference type="SAM" id="MobiDB-lite"/>
    </source>
</evidence>
<dbReference type="GO" id="GO:0071947">
    <property type="term" value="P:protein deubiquitination involved in ubiquitin-dependent protein catabolic process"/>
    <property type="evidence" value="ECO:0007669"/>
    <property type="project" value="TreeGrafter"/>
</dbReference>
<feature type="domain" description="A20-type" evidence="18">
    <location>
        <begin position="693"/>
        <end position="725"/>
    </location>
</feature>
<keyword evidence="13" id="KW-0788">Thiol protease</keyword>
<dbReference type="InterPro" id="IPR003323">
    <property type="entry name" value="OTU_dom"/>
</dbReference>
<dbReference type="GO" id="GO:0035523">
    <property type="term" value="P:protein K29-linked deubiquitination"/>
    <property type="evidence" value="ECO:0007669"/>
    <property type="project" value="TreeGrafter"/>
</dbReference>
<dbReference type="GO" id="GO:0016477">
    <property type="term" value="P:cell migration"/>
    <property type="evidence" value="ECO:0007669"/>
    <property type="project" value="TreeGrafter"/>
</dbReference>
<dbReference type="Proteomes" id="UP000515163">
    <property type="component" value="Unplaced"/>
</dbReference>